<dbReference type="EMBL" id="AB126233">
    <property type="protein sequence ID" value="BAD86664.1"/>
    <property type="molecule type" value="Genomic_DNA"/>
</dbReference>
<accession>Q5KTL3</accession>
<keyword evidence="1" id="KW-0548">Nucleotidyltransferase</keyword>
<dbReference type="GO" id="GO:0061343">
    <property type="term" value="P:cell adhesion involved in heart morphogenesis"/>
    <property type="evidence" value="ECO:0007669"/>
    <property type="project" value="TreeGrafter"/>
</dbReference>
<dbReference type="PANTHER" id="PTHR33395:SF22">
    <property type="entry name" value="REVERSE TRANSCRIPTASE DOMAIN-CONTAINING PROTEIN"/>
    <property type="match status" value="1"/>
</dbReference>
<dbReference type="GO" id="GO:0031012">
    <property type="term" value="C:extracellular matrix"/>
    <property type="evidence" value="ECO:0007669"/>
    <property type="project" value="TreeGrafter"/>
</dbReference>
<dbReference type="PANTHER" id="PTHR33395">
    <property type="entry name" value="TRANSCRIPTASE, PUTATIVE-RELATED-RELATED"/>
    <property type="match status" value="1"/>
</dbReference>
<sequence length="164" mass="19047">CKLQATHLNTVGEHTWLDLILTSNPSLVSSHGQHTAPGFSHHDLIFLTYILKSPKPIPKTLHRRCFSRMDLEKLRNDAAEINWDPLVDAASVDHKVEIFNNIVIKLYDIHASIRRVKLKRTPAPWMTEGVKMAMRRRDRAFRKYKKNRIEDNWVLFKSANGVIK</sequence>
<keyword evidence="1" id="KW-0808">Transferase</keyword>
<proteinExistence type="predicted"/>
<keyword evidence="1" id="KW-0695">RNA-directed DNA polymerase</keyword>
<dbReference type="GO" id="GO:0007508">
    <property type="term" value="P:larval heart development"/>
    <property type="evidence" value="ECO:0007669"/>
    <property type="project" value="TreeGrafter"/>
</dbReference>
<feature type="non-terminal residue" evidence="1">
    <location>
        <position position="1"/>
    </location>
</feature>
<reference evidence="1" key="1">
    <citation type="journal article" date="2005" name="Insect Mol. Biol.">
        <title>Partial deletions of the W chromosome due to reciprocal translocation in the silkworm Bombyx mori.</title>
        <authorList>
            <person name="Abe H."/>
            <person name="Seki M."/>
            <person name="Ohbayashi F."/>
            <person name="Tanaka N."/>
            <person name="Yamashita J."/>
            <person name="Fujii T."/>
            <person name="Yokoyama T."/>
            <person name="Takahashi M."/>
            <person name="Banno Y."/>
            <person name="Sahara K."/>
            <person name="Yoshido A."/>
            <person name="Ihara J."/>
            <person name="Yasukochi Y."/>
            <person name="Mita K."/>
            <person name="Ajimura M."/>
            <person name="Suzuki M.G."/>
            <person name="Oshiki T."/>
            <person name="Shimada T."/>
        </authorList>
    </citation>
    <scope>NUCLEOTIDE SEQUENCE</scope>
    <source>
        <strain evidence="1">Sex-limited Zebra</strain>
    </source>
</reference>
<protein>
    <submittedName>
        <fullName evidence="1">Reverse transcriptase</fullName>
    </submittedName>
</protein>
<dbReference type="AlphaFoldDB" id="Q5KTL3"/>
<dbReference type="GO" id="GO:0003964">
    <property type="term" value="F:RNA-directed DNA polymerase activity"/>
    <property type="evidence" value="ECO:0007669"/>
    <property type="project" value="UniProtKB-KW"/>
</dbReference>
<evidence type="ECO:0000313" key="1">
    <source>
        <dbReference type="EMBL" id="BAD86664.1"/>
    </source>
</evidence>
<name>Q5KTL3_BOMMO</name>
<feature type="non-terminal residue" evidence="1">
    <location>
        <position position="164"/>
    </location>
</feature>
<organism evidence="1">
    <name type="scientific">Bombyx mori</name>
    <name type="common">Silk moth</name>
    <dbReference type="NCBI Taxonomy" id="7091"/>
    <lineage>
        <taxon>Eukaryota</taxon>
        <taxon>Metazoa</taxon>
        <taxon>Ecdysozoa</taxon>
        <taxon>Arthropoda</taxon>
        <taxon>Hexapoda</taxon>
        <taxon>Insecta</taxon>
        <taxon>Pterygota</taxon>
        <taxon>Neoptera</taxon>
        <taxon>Endopterygota</taxon>
        <taxon>Lepidoptera</taxon>
        <taxon>Glossata</taxon>
        <taxon>Ditrysia</taxon>
        <taxon>Bombycoidea</taxon>
        <taxon>Bombycidae</taxon>
        <taxon>Bombycinae</taxon>
        <taxon>Bombyx</taxon>
    </lineage>
</organism>